<keyword evidence="1" id="KW-1133">Transmembrane helix</keyword>
<feature type="transmembrane region" description="Helical" evidence="1">
    <location>
        <begin position="82"/>
        <end position="107"/>
    </location>
</feature>
<organism evidence="2 3">
    <name type="scientific">Chlamydomonas eustigma</name>
    <dbReference type="NCBI Taxonomy" id="1157962"/>
    <lineage>
        <taxon>Eukaryota</taxon>
        <taxon>Viridiplantae</taxon>
        <taxon>Chlorophyta</taxon>
        <taxon>core chlorophytes</taxon>
        <taxon>Chlorophyceae</taxon>
        <taxon>CS clade</taxon>
        <taxon>Chlamydomonadales</taxon>
        <taxon>Chlamydomonadaceae</taxon>
        <taxon>Chlamydomonas</taxon>
    </lineage>
</organism>
<protein>
    <submittedName>
        <fullName evidence="2">Uncharacterized protein</fullName>
    </submittedName>
</protein>
<evidence type="ECO:0000313" key="3">
    <source>
        <dbReference type="Proteomes" id="UP000232323"/>
    </source>
</evidence>
<dbReference type="Proteomes" id="UP000232323">
    <property type="component" value="Unassembled WGS sequence"/>
</dbReference>
<dbReference type="OrthoDB" id="524859at2759"/>
<accession>A0A250XKA0</accession>
<sequence>MIISNSQLIIAYLRAIWFELFLLAGILGTCFVEDAFERGRYIFLAYLAMASFFLTVSARDFVNNSVSNTQTLSIRNYNTDALYASAAGCIMLGVVNYCMIIFIGLGITTDIPDMAMPGMLAKYGVGGARAQRYEPSSTQGF</sequence>
<dbReference type="EMBL" id="BEGY01000097">
    <property type="protein sequence ID" value="GAX83359.1"/>
    <property type="molecule type" value="Genomic_DNA"/>
</dbReference>
<keyword evidence="3" id="KW-1185">Reference proteome</keyword>
<feature type="transmembrane region" description="Helical" evidence="1">
    <location>
        <begin position="12"/>
        <end position="32"/>
    </location>
</feature>
<gene>
    <name evidence="2" type="ORF">CEUSTIGMA_g10784.t1</name>
</gene>
<comment type="caution">
    <text evidence="2">The sequence shown here is derived from an EMBL/GenBank/DDBJ whole genome shotgun (WGS) entry which is preliminary data.</text>
</comment>
<keyword evidence="1" id="KW-0472">Membrane</keyword>
<evidence type="ECO:0000256" key="1">
    <source>
        <dbReference type="SAM" id="Phobius"/>
    </source>
</evidence>
<feature type="transmembrane region" description="Helical" evidence="1">
    <location>
        <begin position="41"/>
        <end position="62"/>
    </location>
</feature>
<proteinExistence type="predicted"/>
<keyword evidence="1" id="KW-0812">Transmembrane</keyword>
<dbReference type="AlphaFoldDB" id="A0A250XKA0"/>
<name>A0A250XKA0_9CHLO</name>
<reference evidence="2 3" key="1">
    <citation type="submission" date="2017-08" db="EMBL/GenBank/DDBJ databases">
        <title>Acidophilic green algal genome provides insights into adaptation to an acidic environment.</title>
        <authorList>
            <person name="Hirooka S."/>
            <person name="Hirose Y."/>
            <person name="Kanesaki Y."/>
            <person name="Higuchi S."/>
            <person name="Fujiwara T."/>
            <person name="Onuma R."/>
            <person name="Era A."/>
            <person name="Ohbayashi R."/>
            <person name="Uzuka A."/>
            <person name="Nozaki H."/>
            <person name="Yoshikawa H."/>
            <person name="Miyagishima S.Y."/>
        </authorList>
    </citation>
    <scope>NUCLEOTIDE SEQUENCE [LARGE SCALE GENOMIC DNA]</scope>
    <source>
        <strain evidence="2 3">NIES-2499</strain>
    </source>
</reference>
<evidence type="ECO:0000313" key="2">
    <source>
        <dbReference type="EMBL" id="GAX83359.1"/>
    </source>
</evidence>